<evidence type="ECO:0000313" key="1">
    <source>
        <dbReference type="EMBL" id="ONI44116.1"/>
    </source>
</evidence>
<accession>A0ACC8XHI7</accession>
<protein>
    <submittedName>
        <fullName evidence="1">ABC transporter substrate-binding protein</fullName>
    </submittedName>
</protein>
<comment type="caution">
    <text evidence="1">The sequence shown here is derived from an EMBL/GenBank/DDBJ whole genome shotgun (WGS) entry which is preliminary data.</text>
</comment>
<keyword evidence="2" id="KW-1185">Reference proteome</keyword>
<reference evidence="1" key="1">
    <citation type="submission" date="2016-08" db="EMBL/GenBank/DDBJ databases">
        <authorList>
            <person name="Ngugi D.K."/>
            <person name="Miyake S."/>
            <person name="Stingl U."/>
        </authorList>
    </citation>
    <scope>NUCLEOTIDE SEQUENCE</scope>
    <source>
        <strain evidence="1">SCG-D08WGA-EpuloA1</strain>
    </source>
</reference>
<dbReference type="Proteomes" id="UP000188637">
    <property type="component" value="Unassembled WGS sequence"/>
</dbReference>
<dbReference type="EMBL" id="LJHD01000123">
    <property type="protein sequence ID" value="ONI44116.1"/>
    <property type="molecule type" value="Genomic_DNA"/>
</dbReference>
<gene>
    <name evidence="1" type="ORF">AN640_05860</name>
</gene>
<sequence>MLTACGGSSEEVATSIPVQKETEAPDTLVSEGEELAVDKEEIKLSPEGYPIADVQELTYNLGADPKTIDPQLNSAVDGGQIINNTFEGLIRDVNGEIRPGMAESWDISDDSLVYTFHLRDAVWSDGQPVTANDFVFAWKRAADPKTASEYAYILESANIKNSGAITRMENIVDPATGEERPATIDDLGVKAIDDKTFEVTLANPTEYFLSLTGFATFMPVREDVVDADGIWAKDPTKAISNGPFMLTDYAMGDQIVLEKNPNYWNAENVTLEKIVCKMIVDSSTAFTAYNSDQLDLLESVPTAEVPKLIAENPEFYVLPYIGTYFYVLNLNNEVLQDINVRKALNFGLDRKIIAEQVAGAGQIPATGFVGPGFLDTEGNEFNEVTGDYGIPITADVEAAQKALADAGYPGGEGFPEIEIMYNTNEGNKLLAEAVQEMWATNLGIDVKLTNQEWAVFQETRNNQTYDSVARHGWIGDYTDPNTMLEIFITGNPQNNGAYSNPEFDEQMALAKTTIGKERMDHLYEASDILMSDMPVIPVYYYVNTLLAIDEIEGWSKNSQGKLWLGDAMMLDFDKM</sequence>
<name>A0ACC8XHI7_9FIRM</name>
<evidence type="ECO:0000313" key="2">
    <source>
        <dbReference type="Proteomes" id="UP000188637"/>
    </source>
</evidence>
<organism evidence="1 2">
    <name type="scientific">Candidatus Epulonipiscium fishelsonii</name>
    <dbReference type="NCBI Taxonomy" id="77094"/>
    <lineage>
        <taxon>Bacteria</taxon>
        <taxon>Bacillati</taxon>
        <taxon>Bacillota</taxon>
        <taxon>Clostridia</taxon>
        <taxon>Lachnospirales</taxon>
        <taxon>Lachnospiraceae</taxon>
        <taxon>Candidatus Epulonipiscium</taxon>
    </lineage>
</organism>
<proteinExistence type="predicted"/>